<evidence type="ECO:0000313" key="10">
    <source>
        <dbReference type="EMBL" id="TKI51720.1"/>
    </source>
</evidence>
<feature type="modified residue" description="4-aspartylphosphate" evidence="7">
    <location>
        <position position="52"/>
    </location>
</feature>
<evidence type="ECO:0000259" key="8">
    <source>
        <dbReference type="PROSITE" id="PS50043"/>
    </source>
</evidence>
<evidence type="ECO:0000256" key="2">
    <source>
        <dbReference type="ARBA" id="ARBA00022553"/>
    </source>
</evidence>
<dbReference type="SMART" id="SM00421">
    <property type="entry name" value="HTH_LUXR"/>
    <property type="match status" value="1"/>
</dbReference>
<reference evidence="10 11" key="1">
    <citation type="submission" date="2019-04" db="EMBL/GenBank/DDBJ databases">
        <title>Lysinibacillus genome sequencing.</title>
        <authorList>
            <person name="Dunlap C."/>
        </authorList>
    </citation>
    <scope>NUCLEOTIDE SEQUENCE [LARGE SCALE GENOMIC DNA]</scope>
    <source>
        <strain evidence="10 11">NBRC 109424</strain>
    </source>
</reference>
<dbReference type="CDD" id="cd17535">
    <property type="entry name" value="REC_NarL-like"/>
    <property type="match status" value="1"/>
</dbReference>
<feature type="domain" description="HTH luxR-type" evidence="8">
    <location>
        <begin position="137"/>
        <end position="202"/>
    </location>
</feature>
<dbReference type="Gene3D" id="1.10.10.10">
    <property type="entry name" value="Winged helix-like DNA-binding domain superfamily/Winged helix DNA-binding domain"/>
    <property type="match status" value="1"/>
</dbReference>
<sequence>MKIMVLDDHIAIGEGTRAILQAELDCQAVVFTDPCIALQHLSESFYDIYLIDFNLAGMDGLQFIQKLLKIHPEAITIIYTGYNIEKYLPELLNKGISGFISKTESRKQLIDTIQYALEGKVIISLSLLKKLCVHNVGAKESINLTERERQILDFVRDGYTNKAIALEIHLSQRTIEKVLTTIFSKLGVESRAEAAVKWNELTTLETDKYHFN</sequence>
<dbReference type="InterPro" id="IPR039420">
    <property type="entry name" value="WalR-like"/>
</dbReference>
<evidence type="ECO:0000256" key="4">
    <source>
        <dbReference type="ARBA" id="ARBA00023015"/>
    </source>
</evidence>
<accession>A0ABY2T592</accession>
<dbReference type="Pfam" id="PF00196">
    <property type="entry name" value="GerE"/>
    <property type="match status" value="1"/>
</dbReference>
<dbReference type="PRINTS" id="PR00038">
    <property type="entry name" value="HTHLUXR"/>
</dbReference>
<dbReference type="InterPro" id="IPR001789">
    <property type="entry name" value="Sig_transdc_resp-reg_receiver"/>
</dbReference>
<dbReference type="CDD" id="cd06170">
    <property type="entry name" value="LuxR_C_like"/>
    <property type="match status" value="1"/>
</dbReference>
<evidence type="ECO:0000256" key="1">
    <source>
        <dbReference type="ARBA" id="ARBA00004496"/>
    </source>
</evidence>
<dbReference type="PROSITE" id="PS50043">
    <property type="entry name" value="HTH_LUXR_2"/>
    <property type="match status" value="1"/>
</dbReference>
<dbReference type="Gene3D" id="3.40.50.2300">
    <property type="match status" value="1"/>
</dbReference>
<dbReference type="EMBL" id="SZPV01000053">
    <property type="protein sequence ID" value="TKI51720.1"/>
    <property type="molecule type" value="Genomic_DNA"/>
</dbReference>
<dbReference type="Proteomes" id="UP000308539">
    <property type="component" value="Unassembled WGS sequence"/>
</dbReference>
<dbReference type="PANTHER" id="PTHR43214:SF1">
    <property type="entry name" value="TRANSCRIPTIONAL REGULATORY PROTEIN COMA"/>
    <property type="match status" value="1"/>
</dbReference>
<dbReference type="PROSITE" id="PS50110">
    <property type="entry name" value="RESPONSE_REGULATORY"/>
    <property type="match status" value="1"/>
</dbReference>
<evidence type="ECO:0000256" key="5">
    <source>
        <dbReference type="ARBA" id="ARBA00023125"/>
    </source>
</evidence>
<dbReference type="InterPro" id="IPR058245">
    <property type="entry name" value="NreC/VraR/RcsB-like_REC"/>
</dbReference>
<proteinExistence type="predicted"/>
<dbReference type="SUPFAM" id="SSF52172">
    <property type="entry name" value="CheY-like"/>
    <property type="match status" value="1"/>
</dbReference>
<dbReference type="SUPFAM" id="SSF46894">
    <property type="entry name" value="C-terminal effector domain of the bipartite response regulators"/>
    <property type="match status" value="1"/>
</dbReference>
<dbReference type="InterPro" id="IPR016032">
    <property type="entry name" value="Sig_transdc_resp-reg_C-effctor"/>
</dbReference>
<keyword evidence="3" id="KW-0902">Two-component regulatory system</keyword>
<name>A0ABY2T592_9BACI</name>
<evidence type="ECO:0000313" key="11">
    <source>
        <dbReference type="Proteomes" id="UP000308539"/>
    </source>
</evidence>
<comment type="caution">
    <text evidence="10">The sequence shown here is derived from an EMBL/GenBank/DDBJ whole genome shotgun (WGS) entry which is preliminary data.</text>
</comment>
<dbReference type="PANTHER" id="PTHR43214">
    <property type="entry name" value="TWO-COMPONENT RESPONSE REGULATOR"/>
    <property type="match status" value="1"/>
</dbReference>
<dbReference type="InterPro" id="IPR036388">
    <property type="entry name" value="WH-like_DNA-bd_sf"/>
</dbReference>
<evidence type="ECO:0000256" key="3">
    <source>
        <dbReference type="ARBA" id="ARBA00023012"/>
    </source>
</evidence>
<organism evidence="10 11">
    <name type="scientific">Lysinibacillus varians</name>
    <dbReference type="NCBI Taxonomy" id="1145276"/>
    <lineage>
        <taxon>Bacteria</taxon>
        <taxon>Bacillati</taxon>
        <taxon>Bacillota</taxon>
        <taxon>Bacilli</taxon>
        <taxon>Bacillales</taxon>
        <taxon>Bacillaceae</taxon>
        <taxon>Lysinibacillus</taxon>
    </lineage>
</organism>
<dbReference type="Pfam" id="PF00072">
    <property type="entry name" value="Response_reg"/>
    <property type="match status" value="1"/>
</dbReference>
<dbReference type="SMART" id="SM00448">
    <property type="entry name" value="REC"/>
    <property type="match status" value="1"/>
</dbReference>
<keyword evidence="2 7" id="KW-0597">Phosphoprotein</keyword>
<dbReference type="InterPro" id="IPR011006">
    <property type="entry name" value="CheY-like_superfamily"/>
</dbReference>
<evidence type="ECO:0000259" key="9">
    <source>
        <dbReference type="PROSITE" id="PS50110"/>
    </source>
</evidence>
<protein>
    <submittedName>
        <fullName evidence="10">Response regulator transcription factor</fullName>
    </submittedName>
</protein>
<evidence type="ECO:0000256" key="6">
    <source>
        <dbReference type="ARBA" id="ARBA00023163"/>
    </source>
</evidence>
<keyword evidence="4" id="KW-0805">Transcription regulation</keyword>
<keyword evidence="6" id="KW-0804">Transcription</keyword>
<keyword evidence="5" id="KW-0238">DNA-binding</keyword>
<gene>
    <name evidence="10" type="ORF">FC752_21390</name>
</gene>
<evidence type="ECO:0000256" key="7">
    <source>
        <dbReference type="PROSITE-ProRule" id="PRU00169"/>
    </source>
</evidence>
<feature type="domain" description="Response regulatory" evidence="9">
    <location>
        <begin position="2"/>
        <end position="117"/>
    </location>
</feature>
<dbReference type="InterPro" id="IPR000792">
    <property type="entry name" value="Tscrpt_reg_LuxR_C"/>
</dbReference>
<comment type="subcellular location">
    <subcellularLocation>
        <location evidence="1">Cytoplasm</location>
    </subcellularLocation>
</comment>
<keyword evidence="11" id="KW-1185">Reference proteome</keyword>